<evidence type="ECO:0000256" key="1">
    <source>
        <dbReference type="ARBA" id="ARBA00000900"/>
    </source>
</evidence>
<keyword evidence="7" id="KW-0052">Apoplast</keyword>
<dbReference type="STRING" id="4536.A0A0E0J4A5"/>
<dbReference type="InterPro" id="IPR004265">
    <property type="entry name" value="Dirigent"/>
</dbReference>
<sequence>MAHELIPAQTTSSTTHKHLNLDLFLHQAYSGPNKNQQVLIKPGGNYLQFGVLAVHDWPLYDDEDQSKGKLVARARGHHMQTVQEMVDQWFTTGQIVFVDGSEFVGSTLLVAGTYTTGQKGEWAIVGGTGKFSLAQGVIHKEMVRTNPGTGECEQNAEDKQKNHDIRLKTLLEQFARYREWIEREPSALVNFIDYKASEVDAAIDDTNRHLLGTGGFGTVYKAVIRGATVAVKITNEISHRGVRAFAQEIEILRRIRHPNLVTLIGACTEKLALVYEYLPNGTLQDRLSEEHRESFSWEERVKVAASICSALLFLHETKPNPIAHGDLNPSNILFNAENECKLCDFGISRHLEYTQHTATPLHGTKEPKGTWKYIDPEFESSKQLTPQSDVFALGIILLQLVTGQSAVFLETYLSYSSADVNLETQNTPRQKLLRTLEIVDSKLNLEDKYAGHVVQMIYLGLKCSSNDRKQRPDLATEVLPKIEMMKG</sequence>
<comment type="catalytic activity">
    <reaction evidence="1">
        <text>S-ubiquitinyl-[E2 ubiquitin-conjugating enzyme]-L-cysteine + [acceptor protein]-L-lysine = [E2 ubiquitin-conjugating enzyme]-L-cysteine + N(6)-ubiquitinyl-[acceptor protein]-L-lysine.</text>
        <dbReference type="EC" id="2.3.2.27"/>
    </reaction>
</comment>
<evidence type="ECO:0000313" key="10">
    <source>
        <dbReference type="Proteomes" id="UP000006591"/>
    </source>
</evidence>
<dbReference type="Proteomes" id="UP000006591">
    <property type="component" value="Chromosome 11"/>
</dbReference>
<dbReference type="AlphaFoldDB" id="A0A0E0J4A5"/>
<dbReference type="OMA" id="LPKIEMM"/>
<dbReference type="Gene3D" id="3.30.200.20">
    <property type="entry name" value="Phosphorylase Kinase, domain 1"/>
    <property type="match status" value="1"/>
</dbReference>
<protein>
    <recommendedName>
        <fullName evidence="7">Dirigent protein</fullName>
    </recommendedName>
</protein>
<dbReference type="Gramene" id="ONIVA11G19730.1">
    <property type="protein sequence ID" value="ONIVA11G19730.1"/>
    <property type="gene ID" value="ONIVA11G19730"/>
</dbReference>
<dbReference type="HOGENOM" id="CLU_593665_0_0_1"/>
<evidence type="ECO:0000256" key="7">
    <source>
        <dbReference type="RuleBase" id="RU363099"/>
    </source>
</evidence>
<feature type="domain" description="Protein kinase" evidence="8">
    <location>
        <begin position="205"/>
        <end position="482"/>
    </location>
</feature>
<dbReference type="PANTHER" id="PTHR45647">
    <property type="entry name" value="OS02G0152300 PROTEIN"/>
    <property type="match status" value="1"/>
</dbReference>
<dbReference type="InterPro" id="IPR044859">
    <property type="entry name" value="Allene_oxi_cyc_Dirigent"/>
</dbReference>
<feature type="binding site" evidence="6">
    <location>
        <position position="232"/>
    </location>
    <ligand>
        <name>ATP</name>
        <dbReference type="ChEBI" id="CHEBI:30616"/>
    </ligand>
</feature>
<keyword evidence="10" id="KW-1185">Reference proteome</keyword>
<organism evidence="9">
    <name type="scientific">Oryza nivara</name>
    <name type="common">Indian wild rice</name>
    <name type="synonym">Oryza sativa f. spontanea</name>
    <dbReference type="NCBI Taxonomy" id="4536"/>
    <lineage>
        <taxon>Eukaryota</taxon>
        <taxon>Viridiplantae</taxon>
        <taxon>Streptophyta</taxon>
        <taxon>Embryophyta</taxon>
        <taxon>Tracheophyta</taxon>
        <taxon>Spermatophyta</taxon>
        <taxon>Magnoliopsida</taxon>
        <taxon>Liliopsida</taxon>
        <taxon>Poales</taxon>
        <taxon>Poaceae</taxon>
        <taxon>BOP clade</taxon>
        <taxon>Oryzoideae</taxon>
        <taxon>Oryzeae</taxon>
        <taxon>Oryzinae</taxon>
        <taxon>Oryza</taxon>
    </lineage>
</organism>
<dbReference type="EnsemblPlants" id="ONIVA11G19730.1">
    <property type="protein sequence ID" value="ONIVA11G19730.1"/>
    <property type="gene ID" value="ONIVA11G19730"/>
</dbReference>
<dbReference type="Pfam" id="PF03018">
    <property type="entry name" value="Dirigent"/>
    <property type="match status" value="1"/>
</dbReference>
<dbReference type="InterPro" id="IPR000719">
    <property type="entry name" value="Prot_kinase_dom"/>
</dbReference>
<dbReference type="PROSITE" id="PS50011">
    <property type="entry name" value="PROTEIN_KINASE_DOM"/>
    <property type="match status" value="1"/>
</dbReference>
<keyword evidence="6" id="KW-0067">ATP-binding</keyword>
<dbReference type="InterPro" id="IPR017441">
    <property type="entry name" value="Protein_kinase_ATP_BS"/>
</dbReference>
<dbReference type="Pfam" id="PF00069">
    <property type="entry name" value="Pkinase"/>
    <property type="match status" value="1"/>
</dbReference>
<dbReference type="Gene3D" id="2.40.480.10">
    <property type="entry name" value="Allene oxide cyclase-like"/>
    <property type="match status" value="1"/>
</dbReference>
<dbReference type="SUPFAM" id="SSF56112">
    <property type="entry name" value="Protein kinase-like (PK-like)"/>
    <property type="match status" value="1"/>
</dbReference>
<name>A0A0E0J4A5_ORYNI</name>
<dbReference type="InterPro" id="IPR011009">
    <property type="entry name" value="Kinase-like_dom_sf"/>
</dbReference>
<comment type="function">
    <text evidence="7">Dirigent proteins impart stereoselectivity on the phenoxy radical-coupling reaction, yielding optically active lignans from two molecules of coniferyl alcohol in the biosynthesis of lignans, flavonolignans, and alkaloids and thus plays a central role in plant secondary metabolism.</text>
</comment>
<dbReference type="GO" id="GO:0009699">
    <property type="term" value="P:phenylpropanoid biosynthetic process"/>
    <property type="evidence" value="ECO:0007669"/>
    <property type="project" value="UniProtKB-ARBA"/>
</dbReference>
<keyword evidence="4 7" id="KW-0964">Secreted</keyword>
<dbReference type="GO" id="GO:0004672">
    <property type="term" value="F:protein kinase activity"/>
    <property type="evidence" value="ECO:0007669"/>
    <property type="project" value="InterPro"/>
</dbReference>
<evidence type="ECO:0000256" key="4">
    <source>
        <dbReference type="ARBA" id="ARBA00022525"/>
    </source>
</evidence>
<evidence type="ECO:0000256" key="6">
    <source>
        <dbReference type="PROSITE-ProRule" id="PRU10141"/>
    </source>
</evidence>
<dbReference type="GO" id="GO:0048046">
    <property type="term" value="C:apoplast"/>
    <property type="evidence" value="ECO:0007669"/>
    <property type="project" value="UniProtKB-SubCell"/>
</dbReference>
<keyword evidence="5" id="KW-0833">Ubl conjugation pathway</keyword>
<dbReference type="GO" id="GO:0005524">
    <property type="term" value="F:ATP binding"/>
    <property type="evidence" value="ECO:0007669"/>
    <property type="project" value="UniProtKB-UniRule"/>
</dbReference>
<accession>A0A0E0J4A5</accession>
<dbReference type="GO" id="GO:0061630">
    <property type="term" value="F:ubiquitin protein ligase activity"/>
    <property type="evidence" value="ECO:0007669"/>
    <property type="project" value="UniProtKB-EC"/>
</dbReference>
<dbReference type="eggNOG" id="ENOG502QQ1P">
    <property type="taxonomic scope" value="Eukaryota"/>
</dbReference>
<evidence type="ECO:0000313" key="9">
    <source>
        <dbReference type="EnsemblPlants" id="ONIVA11G19730.1"/>
    </source>
</evidence>
<dbReference type="PANTHER" id="PTHR45647:SF154">
    <property type="entry name" value="OS11G0618300 PROTEIN"/>
    <property type="match status" value="1"/>
</dbReference>
<comment type="subcellular location">
    <subcellularLocation>
        <location evidence="7">Secreted</location>
        <location evidence="7">Extracellular space</location>
        <location evidence="7">Apoplast</location>
    </subcellularLocation>
</comment>
<dbReference type="PROSITE" id="PS00107">
    <property type="entry name" value="PROTEIN_KINASE_ATP"/>
    <property type="match status" value="1"/>
</dbReference>
<comment type="similarity">
    <text evidence="2 7">Belongs to the plant dirigent protein family.</text>
</comment>
<evidence type="ECO:0000259" key="8">
    <source>
        <dbReference type="PROSITE" id="PS50011"/>
    </source>
</evidence>
<keyword evidence="6" id="KW-0547">Nucleotide-binding</keyword>
<dbReference type="InterPro" id="IPR051348">
    <property type="entry name" value="U-box_ubiquitin_ligases"/>
</dbReference>
<evidence type="ECO:0000256" key="5">
    <source>
        <dbReference type="ARBA" id="ARBA00022786"/>
    </source>
</evidence>
<comment type="subunit">
    <text evidence="3 7">Homodimer.</text>
</comment>
<reference evidence="9" key="1">
    <citation type="submission" date="2015-04" db="UniProtKB">
        <authorList>
            <consortium name="EnsemblPlants"/>
        </authorList>
    </citation>
    <scope>IDENTIFICATION</scope>
    <source>
        <strain evidence="9">SL10</strain>
    </source>
</reference>
<reference evidence="9" key="2">
    <citation type="submission" date="2018-04" db="EMBL/GenBank/DDBJ databases">
        <title>OnivRS2 (Oryza nivara Reference Sequence Version 2).</title>
        <authorList>
            <person name="Zhang J."/>
            <person name="Kudrna D."/>
            <person name="Lee S."/>
            <person name="Talag J."/>
            <person name="Rajasekar S."/>
            <person name="Welchert J."/>
            <person name="Hsing Y.-I."/>
            <person name="Wing R.A."/>
        </authorList>
    </citation>
    <scope>NUCLEOTIDE SEQUENCE [LARGE SCALE GENOMIC DNA]</scope>
    <source>
        <strain evidence="9">SL10</strain>
    </source>
</reference>
<evidence type="ECO:0000256" key="3">
    <source>
        <dbReference type="ARBA" id="ARBA00011738"/>
    </source>
</evidence>
<dbReference type="InterPro" id="IPR013087">
    <property type="entry name" value="Znf_C2H2_type"/>
</dbReference>
<proteinExistence type="inferred from homology"/>
<dbReference type="PROSITE" id="PS00028">
    <property type="entry name" value="ZINC_FINGER_C2H2_1"/>
    <property type="match status" value="1"/>
</dbReference>
<dbReference type="Gene3D" id="1.10.510.10">
    <property type="entry name" value="Transferase(Phosphotransferase) domain 1"/>
    <property type="match status" value="1"/>
</dbReference>
<evidence type="ECO:0000256" key="2">
    <source>
        <dbReference type="ARBA" id="ARBA00010746"/>
    </source>
</evidence>